<keyword evidence="4" id="KW-1015">Disulfide bond</keyword>
<evidence type="ECO:0000256" key="2">
    <source>
        <dbReference type="ARBA" id="ARBA00007785"/>
    </source>
</evidence>
<sequence>ERRVFSDCKNRVLFKMMQFEEEGETLKDKSRCANIRADLKMCLLQSDCCKIYKRTPKECLRSHDSTVPDECFALQRTFFECKHSIIDGRRRFRGPRGY</sequence>
<reference evidence="5" key="1">
    <citation type="submission" date="2020-02" db="EMBL/GenBank/DDBJ databases">
        <title>Relaxed selection underlies rapid genomic changes in the transitions from sociality to social parasitism in ants.</title>
        <authorList>
            <person name="Bi X."/>
        </authorList>
    </citation>
    <scope>NUCLEOTIDE SEQUENCE</scope>
    <source>
        <strain evidence="5">BGI-DK2013a</strain>
        <tissue evidence="5">Whole body</tissue>
    </source>
</reference>
<dbReference type="InterPro" id="IPR018793">
    <property type="entry name" value="Cyt_c_oxidase_assmbl_Pet191"/>
</dbReference>
<keyword evidence="6" id="KW-1185">Reference proteome</keyword>
<feature type="non-terminal residue" evidence="5">
    <location>
        <position position="98"/>
    </location>
</feature>
<dbReference type="Proteomes" id="UP000667349">
    <property type="component" value="Unassembled WGS sequence"/>
</dbReference>
<feature type="non-terminal residue" evidence="5">
    <location>
        <position position="1"/>
    </location>
</feature>
<gene>
    <name evidence="5" type="primary">Coa5</name>
    <name evidence="5" type="ORF">G6Z75_0012915</name>
</gene>
<comment type="similarity">
    <text evidence="2">Belongs to the PET191 family.</text>
</comment>
<evidence type="ECO:0000256" key="4">
    <source>
        <dbReference type="ARBA" id="ARBA00023157"/>
    </source>
</evidence>
<evidence type="ECO:0000256" key="3">
    <source>
        <dbReference type="ARBA" id="ARBA00021904"/>
    </source>
</evidence>
<dbReference type="Pfam" id="PF10203">
    <property type="entry name" value="Pet191_N"/>
    <property type="match status" value="1"/>
</dbReference>
<organism evidence="5 6">
    <name type="scientific">Acromyrmex insinuator</name>
    <dbReference type="NCBI Taxonomy" id="230686"/>
    <lineage>
        <taxon>Eukaryota</taxon>
        <taxon>Metazoa</taxon>
        <taxon>Ecdysozoa</taxon>
        <taxon>Arthropoda</taxon>
        <taxon>Hexapoda</taxon>
        <taxon>Insecta</taxon>
        <taxon>Pterygota</taxon>
        <taxon>Neoptera</taxon>
        <taxon>Endopterygota</taxon>
        <taxon>Hymenoptera</taxon>
        <taxon>Apocrita</taxon>
        <taxon>Aculeata</taxon>
        <taxon>Formicoidea</taxon>
        <taxon>Formicidae</taxon>
        <taxon>Myrmicinae</taxon>
        <taxon>Acromyrmex</taxon>
    </lineage>
</organism>
<evidence type="ECO:0000313" key="5">
    <source>
        <dbReference type="EMBL" id="KAG5311188.1"/>
    </source>
</evidence>
<dbReference type="PANTHER" id="PTHR28627">
    <property type="entry name" value="CYTOCHROME C OXIDASE ASSEMBLY FACTOR 5"/>
    <property type="match status" value="1"/>
</dbReference>
<dbReference type="GO" id="GO:0033617">
    <property type="term" value="P:mitochondrial respiratory chain complex IV assembly"/>
    <property type="evidence" value="ECO:0007669"/>
    <property type="project" value="TreeGrafter"/>
</dbReference>
<dbReference type="AlphaFoldDB" id="A0A836ESG6"/>
<comment type="function">
    <text evidence="1">Involved in an early step of the mitochondrial complex IV assembly process.</text>
</comment>
<accession>A0A836ESG6</accession>
<evidence type="ECO:0000313" key="6">
    <source>
        <dbReference type="Proteomes" id="UP000667349"/>
    </source>
</evidence>
<dbReference type="PANTHER" id="PTHR28627:SF1">
    <property type="entry name" value="CYTOCHROME C OXIDASE ASSEMBLY FACTOR 5"/>
    <property type="match status" value="1"/>
</dbReference>
<protein>
    <recommendedName>
        <fullName evidence="3">Cytochrome c oxidase assembly factor 5</fullName>
    </recommendedName>
</protein>
<evidence type="ECO:0000256" key="1">
    <source>
        <dbReference type="ARBA" id="ARBA00003186"/>
    </source>
</evidence>
<proteinExistence type="inferred from homology"/>
<dbReference type="GO" id="GO:0005739">
    <property type="term" value="C:mitochondrion"/>
    <property type="evidence" value="ECO:0007669"/>
    <property type="project" value="TreeGrafter"/>
</dbReference>
<name>A0A836ESG6_9HYME</name>
<dbReference type="EMBL" id="JAANHZ010000421">
    <property type="protein sequence ID" value="KAG5311188.1"/>
    <property type="molecule type" value="Genomic_DNA"/>
</dbReference>
<comment type="caution">
    <text evidence="5">The sequence shown here is derived from an EMBL/GenBank/DDBJ whole genome shotgun (WGS) entry which is preliminary data.</text>
</comment>